<dbReference type="EMBL" id="JAPQKH010000001">
    <property type="protein sequence ID" value="KAJ5115851.1"/>
    <property type="molecule type" value="Genomic_DNA"/>
</dbReference>
<dbReference type="SUPFAM" id="SSF51735">
    <property type="entry name" value="NAD(P)-binding Rossmann-fold domains"/>
    <property type="match status" value="1"/>
</dbReference>
<keyword evidence="6" id="KW-1185">Reference proteome</keyword>
<evidence type="ECO:0000256" key="1">
    <source>
        <dbReference type="ARBA" id="ARBA00006484"/>
    </source>
</evidence>
<evidence type="ECO:0000256" key="3">
    <source>
        <dbReference type="ARBA" id="ARBA00023002"/>
    </source>
</evidence>
<keyword evidence="3" id="KW-0560">Oxidoreductase</keyword>
<evidence type="ECO:0000256" key="2">
    <source>
        <dbReference type="ARBA" id="ARBA00022857"/>
    </source>
</evidence>
<dbReference type="AlphaFoldDB" id="A0A9W9GC43"/>
<name>A0A9W9GC43_9EURO</name>
<sequence length="354" mass="39363">MRSYQEIFPREGAYIDPIAHIIKKTLLHPVFTLSVLGYLKLSISNWPSLQSLALYGAIFSVALWLNELLSRNSANNWCTDSTYDWKKEIVLVTGGSSGIGASVVKRLVEDGVRVVVLDVAPMPSDMESKFLTYYRCDLSDECEIRNICIRVREEVGHPTVLINNAGLSRGKNVAETTYNDISITIRTNLLAPFLLTREFIPNMIQRNHGHIVNIASMSAYLPPAGLADYGATKAGLIAFHESLGLELKLKHAAPKVRTSLAVLSFTKTPLFKGETNQSSFLFPLIHVDTVGDAIVDTLYSGYSRTIFLPGIFRFFAGIRGAPEWFQDMIRQGSKSLKVDFKGRQEIDSKTGKLI</sequence>
<dbReference type="Proteomes" id="UP001149165">
    <property type="component" value="Unassembled WGS sequence"/>
</dbReference>
<dbReference type="PROSITE" id="PS00061">
    <property type="entry name" value="ADH_SHORT"/>
    <property type="match status" value="1"/>
</dbReference>
<comment type="similarity">
    <text evidence="1 4">Belongs to the short-chain dehydrogenases/reductases (SDR) family.</text>
</comment>
<proteinExistence type="inferred from homology"/>
<dbReference type="PANTHER" id="PTHR24322:SF736">
    <property type="entry name" value="RETINOL DEHYDROGENASE 10"/>
    <property type="match status" value="1"/>
</dbReference>
<evidence type="ECO:0000313" key="5">
    <source>
        <dbReference type="EMBL" id="KAJ5115851.1"/>
    </source>
</evidence>
<keyword evidence="2" id="KW-0521">NADP</keyword>
<dbReference type="GO" id="GO:0016616">
    <property type="term" value="F:oxidoreductase activity, acting on the CH-OH group of donors, NAD or NADP as acceptor"/>
    <property type="evidence" value="ECO:0007669"/>
    <property type="project" value="TreeGrafter"/>
</dbReference>
<dbReference type="OrthoDB" id="10253736at2759"/>
<dbReference type="InterPro" id="IPR002347">
    <property type="entry name" value="SDR_fam"/>
</dbReference>
<dbReference type="PANTHER" id="PTHR24322">
    <property type="entry name" value="PKSB"/>
    <property type="match status" value="1"/>
</dbReference>
<reference evidence="5" key="2">
    <citation type="journal article" date="2023" name="IMA Fungus">
        <title>Comparative genomic study of the Penicillium genus elucidates a diverse pangenome and 15 lateral gene transfer events.</title>
        <authorList>
            <person name="Petersen C."/>
            <person name="Sorensen T."/>
            <person name="Nielsen M.R."/>
            <person name="Sondergaard T.E."/>
            <person name="Sorensen J.L."/>
            <person name="Fitzpatrick D.A."/>
            <person name="Frisvad J.C."/>
            <person name="Nielsen K.L."/>
        </authorList>
    </citation>
    <scope>NUCLEOTIDE SEQUENCE</scope>
    <source>
        <strain evidence="5">IBT 30069</strain>
    </source>
</reference>
<organism evidence="5 6">
    <name type="scientific">Penicillium angulare</name>
    <dbReference type="NCBI Taxonomy" id="116970"/>
    <lineage>
        <taxon>Eukaryota</taxon>
        <taxon>Fungi</taxon>
        <taxon>Dikarya</taxon>
        <taxon>Ascomycota</taxon>
        <taxon>Pezizomycotina</taxon>
        <taxon>Eurotiomycetes</taxon>
        <taxon>Eurotiomycetidae</taxon>
        <taxon>Eurotiales</taxon>
        <taxon>Aspergillaceae</taxon>
        <taxon>Penicillium</taxon>
    </lineage>
</organism>
<dbReference type="Gene3D" id="3.40.50.720">
    <property type="entry name" value="NAD(P)-binding Rossmann-like Domain"/>
    <property type="match status" value="1"/>
</dbReference>
<protein>
    <submittedName>
        <fullName evidence="5">Uncharacterized protein</fullName>
    </submittedName>
</protein>
<gene>
    <name evidence="5" type="ORF">N7456_000199</name>
</gene>
<dbReference type="PRINTS" id="PR00081">
    <property type="entry name" value="GDHRDH"/>
</dbReference>
<dbReference type="Pfam" id="PF00106">
    <property type="entry name" value="adh_short"/>
    <property type="match status" value="1"/>
</dbReference>
<dbReference type="InterPro" id="IPR020904">
    <property type="entry name" value="Sc_DH/Rdtase_CS"/>
</dbReference>
<reference evidence="5" key="1">
    <citation type="submission" date="2022-11" db="EMBL/GenBank/DDBJ databases">
        <authorList>
            <person name="Petersen C."/>
        </authorList>
    </citation>
    <scope>NUCLEOTIDE SEQUENCE</scope>
    <source>
        <strain evidence="5">IBT 30069</strain>
    </source>
</reference>
<evidence type="ECO:0000313" key="6">
    <source>
        <dbReference type="Proteomes" id="UP001149165"/>
    </source>
</evidence>
<dbReference type="InterPro" id="IPR036291">
    <property type="entry name" value="NAD(P)-bd_dom_sf"/>
</dbReference>
<dbReference type="PRINTS" id="PR00080">
    <property type="entry name" value="SDRFAMILY"/>
</dbReference>
<comment type="caution">
    <text evidence="5">The sequence shown here is derived from an EMBL/GenBank/DDBJ whole genome shotgun (WGS) entry which is preliminary data.</text>
</comment>
<evidence type="ECO:0000256" key="4">
    <source>
        <dbReference type="RuleBase" id="RU000363"/>
    </source>
</evidence>
<accession>A0A9W9GC43</accession>